<dbReference type="RefSeq" id="WP_148347625.1">
    <property type="nucleotide sequence ID" value="NZ_JBHSBF010000019.1"/>
</dbReference>
<evidence type="ECO:0000256" key="7">
    <source>
        <dbReference type="ARBA" id="ARBA00022679"/>
    </source>
</evidence>
<dbReference type="GO" id="GO:0004719">
    <property type="term" value="F:protein-L-isoaspartate (D-aspartate) O-methyltransferase activity"/>
    <property type="evidence" value="ECO:0007669"/>
    <property type="project" value="UniProtKB-EC"/>
</dbReference>
<dbReference type="GO" id="GO:0032259">
    <property type="term" value="P:methylation"/>
    <property type="evidence" value="ECO:0007669"/>
    <property type="project" value="UniProtKB-KW"/>
</dbReference>
<dbReference type="InterPro" id="IPR029063">
    <property type="entry name" value="SAM-dependent_MTases_sf"/>
</dbReference>
<dbReference type="PANTHER" id="PTHR11579">
    <property type="entry name" value="PROTEIN-L-ISOASPARTATE O-METHYLTRANSFERASE"/>
    <property type="match status" value="1"/>
</dbReference>
<evidence type="ECO:0000256" key="8">
    <source>
        <dbReference type="ARBA" id="ARBA00022691"/>
    </source>
</evidence>
<evidence type="ECO:0000256" key="4">
    <source>
        <dbReference type="ARBA" id="ARBA00013346"/>
    </source>
</evidence>
<evidence type="ECO:0000256" key="5">
    <source>
        <dbReference type="ARBA" id="ARBA00022490"/>
    </source>
</evidence>
<keyword evidence="8" id="KW-0949">S-adenosyl-L-methionine</keyword>
<dbReference type="Pfam" id="PF01135">
    <property type="entry name" value="PCMT"/>
    <property type="match status" value="1"/>
</dbReference>
<evidence type="ECO:0000256" key="2">
    <source>
        <dbReference type="ARBA" id="ARBA00005369"/>
    </source>
</evidence>
<gene>
    <name evidence="12" type="ORF">FXF65_01080</name>
</gene>
<evidence type="ECO:0000256" key="11">
    <source>
        <dbReference type="ARBA" id="ARBA00031350"/>
    </source>
</evidence>
<name>A0A5D0ULA2_9ACTN</name>
<dbReference type="GO" id="GO:0005737">
    <property type="term" value="C:cytoplasm"/>
    <property type="evidence" value="ECO:0007669"/>
    <property type="project" value="UniProtKB-SubCell"/>
</dbReference>
<dbReference type="PANTHER" id="PTHR11579:SF0">
    <property type="entry name" value="PROTEIN-L-ISOASPARTATE(D-ASPARTATE) O-METHYLTRANSFERASE"/>
    <property type="match status" value="1"/>
</dbReference>
<accession>A0A5D0ULA2</accession>
<dbReference type="EMBL" id="VSFF01000001">
    <property type="protein sequence ID" value="TYC18393.1"/>
    <property type="molecule type" value="Genomic_DNA"/>
</dbReference>
<protein>
    <recommendedName>
        <fullName evidence="4">Protein-L-isoaspartate O-methyltransferase</fullName>
        <ecNumber evidence="3">2.1.1.77</ecNumber>
    </recommendedName>
    <alternativeName>
        <fullName evidence="11">L-isoaspartyl protein carboxyl methyltransferase</fullName>
    </alternativeName>
    <alternativeName>
        <fullName evidence="9">Protein L-isoaspartyl methyltransferase</fullName>
    </alternativeName>
    <alternativeName>
        <fullName evidence="10">Protein-beta-aspartate methyltransferase</fullName>
    </alternativeName>
</protein>
<evidence type="ECO:0000256" key="9">
    <source>
        <dbReference type="ARBA" id="ARBA00030757"/>
    </source>
</evidence>
<evidence type="ECO:0000313" key="12">
    <source>
        <dbReference type="EMBL" id="TYC18393.1"/>
    </source>
</evidence>
<dbReference type="InterPro" id="IPR000682">
    <property type="entry name" value="PCMT"/>
</dbReference>
<evidence type="ECO:0000313" key="13">
    <source>
        <dbReference type="Proteomes" id="UP000322634"/>
    </source>
</evidence>
<comment type="caution">
    <text evidence="12">The sequence shown here is derived from an EMBL/GenBank/DDBJ whole genome shotgun (WGS) entry which is preliminary data.</text>
</comment>
<keyword evidence="6 12" id="KW-0489">Methyltransferase</keyword>
<evidence type="ECO:0000256" key="10">
    <source>
        <dbReference type="ARBA" id="ARBA00031323"/>
    </source>
</evidence>
<evidence type="ECO:0000256" key="3">
    <source>
        <dbReference type="ARBA" id="ARBA00011890"/>
    </source>
</evidence>
<dbReference type="OrthoDB" id="3501659at2"/>
<dbReference type="AlphaFoldDB" id="A0A5D0ULA2"/>
<sequence>MNSREALRGVPREIFVPDEIWVRGDDWLLTPLRRQDEPDEWARLVASEDEAIITRVSDAPWPVPTSSSSAPAVMAEMIDALALAESMGVLEIGTGTGYNAAVMCAITGTRVVSIEVAPDVAAQARAALIGAGYPVEVVTGDGAQGVPAFAPFDRVIATAAVRDVPYAWVEQTRPGGRVVMPWRNDLVEGGRLLVLDVSADGSAAGRFGGGLSFMPLRQQPLPKFVPWVSDNEEGDYEETTTRVDPREVLDGRNRGAKFAIGLRLPGCTDGRTINEDGTETFRLSHFESGSWAGFTPGNGEHVVKQHGTRRLWDELEAAYSWWLEADRPGPDRFGITVTPQGQTIWLDSPTGMNWSV</sequence>
<reference evidence="12 13" key="1">
    <citation type="submission" date="2019-08" db="EMBL/GenBank/DDBJ databases">
        <title>Actinomadura sp. nov. CYP1-5 isolated from mountain soil.</title>
        <authorList>
            <person name="Songsumanus A."/>
            <person name="Kuncharoen N."/>
            <person name="Kudo T."/>
            <person name="Yuki M."/>
            <person name="Igarashi Y."/>
            <person name="Tanasupawat S."/>
        </authorList>
    </citation>
    <scope>NUCLEOTIDE SEQUENCE [LARGE SCALE GENOMIC DNA]</scope>
    <source>
        <strain evidence="12 13">GKU157</strain>
    </source>
</reference>
<proteinExistence type="inferred from homology"/>
<dbReference type="CDD" id="cd02440">
    <property type="entry name" value="AdoMet_MTases"/>
    <property type="match status" value="1"/>
</dbReference>
<dbReference type="SUPFAM" id="SSF53335">
    <property type="entry name" value="S-adenosyl-L-methionine-dependent methyltransferases"/>
    <property type="match status" value="1"/>
</dbReference>
<evidence type="ECO:0000256" key="6">
    <source>
        <dbReference type="ARBA" id="ARBA00022603"/>
    </source>
</evidence>
<keyword evidence="7 12" id="KW-0808">Transferase</keyword>
<evidence type="ECO:0000256" key="1">
    <source>
        <dbReference type="ARBA" id="ARBA00004496"/>
    </source>
</evidence>
<organism evidence="12 13">
    <name type="scientific">Actinomadura syzygii</name>
    <dbReference type="NCBI Taxonomy" id="1427538"/>
    <lineage>
        <taxon>Bacteria</taxon>
        <taxon>Bacillati</taxon>
        <taxon>Actinomycetota</taxon>
        <taxon>Actinomycetes</taxon>
        <taxon>Streptosporangiales</taxon>
        <taxon>Thermomonosporaceae</taxon>
        <taxon>Actinomadura</taxon>
    </lineage>
</organism>
<dbReference type="EC" id="2.1.1.77" evidence="3"/>
<keyword evidence="5" id="KW-0963">Cytoplasm</keyword>
<dbReference type="Proteomes" id="UP000322634">
    <property type="component" value="Unassembled WGS sequence"/>
</dbReference>
<keyword evidence="13" id="KW-1185">Reference proteome</keyword>
<comment type="similarity">
    <text evidence="2">Belongs to the methyltransferase superfamily. L-isoaspartyl/D-aspartyl protein methyltransferase family.</text>
</comment>
<dbReference type="Gene3D" id="3.40.50.150">
    <property type="entry name" value="Vaccinia Virus protein VP39"/>
    <property type="match status" value="1"/>
</dbReference>
<comment type="subcellular location">
    <subcellularLocation>
        <location evidence="1">Cytoplasm</location>
    </subcellularLocation>
</comment>